<dbReference type="RefSeq" id="WP_035166526.1">
    <property type="nucleotide sequence ID" value="NZ_CP018906.1"/>
</dbReference>
<dbReference type="KEGG" id="lcu:PL11_004015"/>
<feature type="domain" description="Regulatory protein YycH" evidence="1">
    <location>
        <begin position="11"/>
        <end position="424"/>
    </location>
</feature>
<sequence length="432" mass="49821">MRFSKFLIPISLVIAVILSLALSVILWTNPANYRSKTSTTQNPQDEVLVKPKRSVFSPTQAVVNDKDGSQNILVNRSVNMISEIKHQMRNYQNAKLKTTVSQNQKKYYEMATRPNSILLNYASPVMISTVNAIVHNKFANLDDHQVTRILLPLDDSSRIFLLNDSNFTVYQVSVKKHSLKGLNNVLKIQSRRFPVSIRNLNGTPLMYVDQPVQMQPYKYLLDRQSADYFVSRLLNDENSANVTVKRRQNTAVYSDQRTKQLVFNSKSRIATYSNYSANNIPNNLKSVIDDSYRLLLKIGLPMDNLRFYGFEKSNNREASFRTFVEGFPIFRQNGFGEIAINTVNESVQKINFLLDTPQVPIPSKDGYTTLPPTATVLKRLKAHGYNLKRVKKVRLGYDWKQKQQRSMLINLTPDWFIQYNNKWYSYSTMLSK</sequence>
<organism evidence="2 3">
    <name type="scientific">Lentilactobacillus curieae</name>
    <dbReference type="NCBI Taxonomy" id="1138822"/>
    <lineage>
        <taxon>Bacteria</taxon>
        <taxon>Bacillati</taxon>
        <taxon>Bacillota</taxon>
        <taxon>Bacilli</taxon>
        <taxon>Lactobacillales</taxon>
        <taxon>Lactobacillaceae</taxon>
        <taxon>Lentilactobacillus</taxon>
    </lineage>
</organism>
<gene>
    <name evidence="2" type="ORF">PL11_004015</name>
</gene>
<dbReference type="Gene3D" id="3.30.310.160">
    <property type="entry name" value="YycH protein, domain 2"/>
    <property type="match status" value="1"/>
</dbReference>
<dbReference type="AlphaFoldDB" id="A0A1S6QHR0"/>
<evidence type="ECO:0000313" key="3">
    <source>
        <dbReference type="Proteomes" id="UP000030361"/>
    </source>
</evidence>
<name>A0A1S6QHR0_9LACO</name>
<dbReference type="OrthoDB" id="2382185at2"/>
<reference evidence="2 3" key="1">
    <citation type="journal article" date="2015" name="Genome Announc.">
        <title>Genome Sequence of Lactobacillus curieae CCTCC M 2011381T, a Novel Producer of Gamma-aminobutyric Acid.</title>
        <authorList>
            <person name="Wang Y."/>
            <person name="Wang Y."/>
            <person name="Lang C."/>
            <person name="Wei D."/>
            <person name="Xu P."/>
            <person name="Xie J."/>
        </authorList>
    </citation>
    <scope>NUCLEOTIDE SEQUENCE [LARGE SCALE GENOMIC DNA]</scope>
    <source>
        <strain evidence="2 3">CCTCC M 2011381</strain>
    </source>
</reference>
<dbReference type="eggNOG" id="COG4863">
    <property type="taxonomic scope" value="Bacteria"/>
</dbReference>
<protein>
    <recommendedName>
        <fullName evidence="1">Regulatory protein YycH domain-containing protein</fullName>
    </recommendedName>
</protein>
<dbReference type="InterPro" id="IPR009996">
    <property type="entry name" value="YycH"/>
</dbReference>
<evidence type="ECO:0000313" key="2">
    <source>
        <dbReference type="EMBL" id="AQW21145.1"/>
    </source>
</evidence>
<evidence type="ECO:0000259" key="1">
    <source>
        <dbReference type="Pfam" id="PF07435"/>
    </source>
</evidence>
<dbReference type="Pfam" id="PF07435">
    <property type="entry name" value="YycH"/>
    <property type="match status" value="1"/>
</dbReference>
<dbReference type="EMBL" id="CP018906">
    <property type="protein sequence ID" value="AQW21145.1"/>
    <property type="molecule type" value="Genomic_DNA"/>
</dbReference>
<dbReference type="CDD" id="cd15787">
    <property type="entry name" value="YycH_N"/>
    <property type="match status" value="1"/>
</dbReference>
<dbReference type="Proteomes" id="UP000030361">
    <property type="component" value="Chromosome"/>
</dbReference>
<accession>A0A1S6QHR0</accession>
<keyword evidence="3" id="KW-1185">Reference proteome</keyword>
<dbReference type="InterPro" id="IPR042274">
    <property type="entry name" value="YycH/YycI_2"/>
</dbReference>
<proteinExistence type="predicted"/>